<evidence type="ECO:0000256" key="4">
    <source>
        <dbReference type="ARBA" id="ARBA00023242"/>
    </source>
</evidence>
<dbReference type="GO" id="GO:0005634">
    <property type="term" value="C:nucleus"/>
    <property type="evidence" value="ECO:0007669"/>
    <property type="project" value="UniProtKB-SubCell"/>
</dbReference>
<keyword evidence="7" id="KW-1185">Reference proteome</keyword>
<sequence length="161" mass="18957">MVDKRRELNSLLIKTKSDEDSINSIASNSNANDGMLEREVTKERMPRCQRCAQHNVHNRLKGHKRTCPFLDCHCIKCQVVLERQRLMADQIKLRRRQKKQKKAVIEQQQTPSAHEHMQLLPFVLPPLPLEFRNEQQGQHLNSSIPDMHSRKSWFHLIFDST</sequence>
<reference evidence="8" key="1">
    <citation type="submission" date="2022-11" db="UniProtKB">
        <authorList>
            <consortium name="WormBaseParasite"/>
        </authorList>
    </citation>
    <scope>IDENTIFICATION</scope>
</reference>
<dbReference type="PANTHER" id="PTHR12322:SF110">
    <property type="entry name" value="DOUBLESEX- AND MAB-3-RELATED TRANSCRIPTION FACTOR DMD-10"/>
    <property type="match status" value="1"/>
</dbReference>
<dbReference type="Gene3D" id="4.10.1040.10">
    <property type="entry name" value="DM DNA-binding domain"/>
    <property type="match status" value="1"/>
</dbReference>
<dbReference type="Pfam" id="PF00751">
    <property type="entry name" value="DM"/>
    <property type="match status" value="1"/>
</dbReference>
<evidence type="ECO:0000256" key="2">
    <source>
        <dbReference type="ARBA" id="ARBA00022833"/>
    </source>
</evidence>
<dbReference type="Proteomes" id="UP000887540">
    <property type="component" value="Unplaced"/>
</dbReference>
<organism evidence="7 8">
    <name type="scientific">Acrobeloides nanus</name>
    <dbReference type="NCBI Taxonomy" id="290746"/>
    <lineage>
        <taxon>Eukaryota</taxon>
        <taxon>Metazoa</taxon>
        <taxon>Ecdysozoa</taxon>
        <taxon>Nematoda</taxon>
        <taxon>Chromadorea</taxon>
        <taxon>Rhabditida</taxon>
        <taxon>Tylenchina</taxon>
        <taxon>Cephalobomorpha</taxon>
        <taxon>Cephaloboidea</taxon>
        <taxon>Cephalobidae</taxon>
        <taxon>Acrobeloides</taxon>
    </lineage>
</organism>
<dbReference type="FunFam" id="4.10.1040.10:FF:000001">
    <property type="entry name" value="doublesex- and mab-3-related transcription factor 1"/>
    <property type="match status" value="1"/>
</dbReference>
<dbReference type="SMART" id="SM00301">
    <property type="entry name" value="DM"/>
    <property type="match status" value="1"/>
</dbReference>
<dbReference type="InterPro" id="IPR001275">
    <property type="entry name" value="DM_DNA-bd"/>
</dbReference>
<dbReference type="GO" id="GO:0046872">
    <property type="term" value="F:metal ion binding"/>
    <property type="evidence" value="ECO:0007669"/>
    <property type="project" value="UniProtKB-KW"/>
</dbReference>
<dbReference type="GO" id="GO:0000978">
    <property type="term" value="F:RNA polymerase II cis-regulatory region sequence-specific DNA binding"/>
    <property type="evidence" value="ECO:0007669"/>
    <property type="project" value="TreeGrafter"/>
</dbReference>
<keyword evidence="3 5" id="KW-0238">DNA-binding</keyword>
<evidence type="ECO:0000256" key="1">
    <source>
        <dbReference type="ARBA" id="ARBA00022723"/>
    </source>
</evidence>
<evidence type="ECO:0000313" key="8">
    <source>
        <dbReference type="WBParaSite" id="ACRNAN_scaffold8811.g24134.t1"/>
    </source>
</evidence>
<dbReference type="PANTHER" id="PTHR12322">
    <property type="entry name" value="DOUBLESEX AND MAB-3 RELATED TRANSCRIPTION FACTOR DMRT"/>
    <property type="match status" value="1"/>
</dbReference>
<evidence type="ECO:0000259" key="6">
    <source>
        <dbReference type="PROSITE" id="PS50809"/>
    </source>
</evidence>
<keyword evidence="1 5" id="KW-0479">Metal-binding</keyword>
<feature type="domain" description="DM" evidence="6">
    <location>
        <begin position="48"/>
        <end position="95"/>
    </location>
</feature>
<comment type="subcellular location">
    <subcellularLocation>
        <location evidence="5">Nucleus</location>
    </subcellularLocation>
</comment>
<evidence type="ECO:0000313" key="7">
    <source>
        <dbReference type="Proteomes" id="UP000887540"/>
    </source>
</evidence>
<keyword evidence="4 5" id="KW-0539">Nucleus</keyword>
<keyword evidence="2 5" id="KW-0862">Zinc</keyword>
<dbReference type="InterPro" id="IPR026607">
    <property type="entry name" value="DMRT"/>
</dbReference>
<dbReference type="InterPro" id="IPR036407">
    <property type="entry name" value="DM_DNA-bd_sf"/>
</dbReference>
<accession>A0A914EJC2</accession>
<name>A0A914EJC2_9BILA</name>
<dbReference type="WBParaSite" id="ACRNAN_scaffold8811.g24134.t1">
    <property type="protein sequence ID" value="ACRNAN_scaffold8811.g24134.t1"/>
    <property type="gene ID" value="ACRNAN_scaffold8811.g24134"/>
</dbReference>
<dbReference type="PROSITE" id="PS40000">
    <property type="entry name" value="DM_1"/>
    <property type="match status" value="1"/>
</dbReference>
<dbReference type="GO" id="GO:0000981">
    <property type="term" value="F:DNA-binding transcription factor activity, RNA polymerase II-specific"/>
    <property type="evidence" value="ECO:0007669"/>
    <property type="project" value="TreeGrafter"/>
</dbReference>
<proteinExistence type="predicted"/>
<evidence type="ECO:0000256" key="3">
    <source>
        <dbReference type="ARBA" id="ARBA00023125"/>
    </source>
</evidence>
<dbReference type="AlphaFoldDB" id="A0A914EJC2"/>
<dbReference type="SUPFAM" id="SSF82927">
    <property type="entry name" value="Cysteine-rich DNA binding domain, (DM domain)"/>
    <property type="match status" value="1"/>
</dbReference>
<dbReference type="GO" id="GO:0007548">
    <property type="term" value="P:sex differentiation"/>
    <property type="evidence" value="ECO:0007669"/>
    <property type="project" value="TreeGrafter"/>
</dbReference>
<dbReference type="PROSITE" id="PS50809">
    <property type="entry name" value="DM_2"/>
    <property type="match status" value="1"/>
</dbReference>
<protein>
    <submittedName>
        <fullName evidence="8">DM domain-containing protein</fullName>
    </submittedName>
</protein>
<feature type="DNA-binding region" description="DM" evidence="5">
    <location>
        <begin position="48"/>
        <end position="95"/>
    </location>
</feature>
<evidence type="ECO:0000256" key="5">
    <source>
        <dbReference type="PROSITE-ProRule" id="PRU00070"/>
    </source>
</evidence>